<evidence type="ECO:0000256" key="2">
    <source>
        <dbReference type="ARBA" id="ARBA00022729"/>
    </source>
</evidence>
<dbReference type="PROSITE" id="PS51820">
    <property type="entry name" value="PA14"/>
    <property type="match status" value="1"/>
</dbReference>
<sequence length="1425" mass="159131">MKHGCLGIVASLLLTVSAWADLTIHLQSPFRDDATASGYTPHIVGGVTDYNPGFGANSRTMMQSEGDNWYSYTWTGKTVADFQDWQDFEFKACPNTDDYNYNNNNCVSWTEGGKTRITAFFGTETEIWLYTDTKDKSYKKSFMAPGSKIVWFKSPWGNKVLPQMIFGADSVLMRFNEGDEEKCGWFYGALTPSMIESNPLLMAYFVRYKAPWYTVPASKDSSVDFAGYLQLGDTLYVDGTLPNPVVSTTIGTTGECFDPTRRLHIYHPWRTNTTFRDSTFYIKIDNNILNAPTGLSSEGEYKYWRHIDFADSLVGSAQWNSQMSTVQILRGSNDWPQHPYFQDSLRPRASDFFPTGIYETWFYTSTSLETFELAFYPPEPKVIRLKSPWENQSPSVVIESTGDVIKMGPLADTCGWYTGTVYKHATDWRVYFKQTFGMERYGGKGVVAELDNLDSLISLDSLMALHDTVWVYPNPKQRYEPSDTTRYPGILGICPSLKISALVVDWAGESHDDSIDVDFGGIYQGNAYTTIMGLNQNGEIAELKTCSGHVPGMVQDTLVNGAPARVDSLVYPWAQCSAAREIEKWFIPQVVAKDAAGNEYKNGVCRDISLTLDEEGFWQADFTNEEGDCNDTINKGFYPIDDLQYLDSAKTVLNPKYDWDIQGCKHNYSFAMKVSAQFKYVKGQYFEFRGDDDVWVFINNRLVVDIGGCHSPVEGGVNLDTIGLNDPSLKLVEGREYPFHIFFSERNATGSNFKMRTSINLQTQKTYYPVEEKTTDGTIKYSILQLLMDESISCDVSSTSKIDTMPAQSSFVLFGDDERIPSTGMELLPGSIAGINIDENMAGFVIDTVEIVRKRSLAPGSYMLQFFLASDMTQSSEVYFTVPAYPLPDIAFVDVFFSPDSIKVFDPTGYSLRGLPFDGSANDTLLTHVAYPDTVPLQVGVFYITNLCKDCFAVLDLTTSFPISFLDEKKQRVNKLMTDSTGVAKFYVVGDSSVTNASFEISGSGVANVIAWKNIHFKEPPVPFASLGEAYDRNGDGVLDSIAVVFNKPFGETIPDTIAWTFGSDDWRTVAPVENVALLMQTEQSLAIHADSLQNKVFTGGDKELYQGSFRYHYTYMDKETGQMTQLSLDGLAIEDRMGAILIDKPIVKPISSTVNKLTVYISEATQADLLNGAQFLEFKDKTGQLVDPSLLSVMSITPSRKSNYYDVLFTKTDYTILPDVGFMVRLIPGVLPDLNGNVPHVDNPWRRIEGEQRVGVESPGVVGVDPANWTPEKWPYKDDIAPVRVDVSKDIKDVIAETGLPGELITFDLSEVGKSLLLNTSESRDVALSKVKIKWEVEYFSSLGHFVNSKTGEVACNDKAIFGTDCVDNPGNVFLMWDARSDKGRFVGTGVFIAKLRFKIFSDANVVGKYDETFNLGVRRHGNK</sequence>
<keyword evidence="2 4" id="KW-0732">Signal</keyword>
<evidence type="ECO:0000256" key="4">
    <source>
        <dbReference type="SAM" id="SignalP"/>
    </source>
</evidence>
<protein>
    <submittedName>
        <fullName evidence="6">Fibro-slime domain-containing protein</fullName>
    </submittedName>
</protein>
<feature type="signal peptide" evidence="4">
    <location>
        <begin position="1"/>
        <end position="20"/>
    </location>
</feature>
<comment type="similarity">
    <text evidence="1">Belongs to the prespore-cell-inducing factor family.</text>
</comment>
<dbReference type="EMBL" id="UHJL01000003">
    <property type="protein sequence ID" value="SUQ24644.1"/>
    <property type="molecule type" value="Genomic_DNA"/>
</dbReference>
<evidence type="ECO:0000313" key="7">
    <source>
        <dbReference type="Proteomes" id="UP000255423"/>
    </source>
</evidence>
<dbReference type="NCBIfam" id="TIGR02148">
    <property type="entry name" value="Fibro_Slime"/>
    <property type="match status" value="1"/>
</dbReference>
<name>A0A380S6X1_FIBSU</name>
<organism evidence="6 7">
    <name type="scientific">Fibrobacter succinogenes</name>
    <name type="common">Bacteroides succinogenes</name>
    <dbReference type="NCBI Taxonomy" id="833"/>
    <lineage>
        <taxon>Bacteria</taxon>
        <taxon>Pseudomonadati</taxon>
        <taxon>Fibrobacterota</taxon>
        <taxon>Fibrobacteria</taxon>
        <taxon>Fibrobacterales</taxon>
        <taxon>Fibrobacteraceae</taxon>
        <taxon>Fibrobacter</taxon>
    </lineage>
</organism>
<feature type="chain" id="PRO_5016937859" evidence="4">
    <location>
        <begin position="21"/>
        <end position="1425"/>
    </location>
</feature>
<accession>A0A380S6X1</accession>
<dbReference type="InterPro" id="IPR051154">
    <property type="entry name" value="Prespore-cell_inducing_factor"/>
</dbReference>
<evidence type="ECO:0000313" key="6">
    <source>
        <dbReference type="EMBL" id="SUQ24644.1"/>
    </source>
</evidence>
<dbReference type="RefSeq" id="WP_109573087.1">
    <property type="nucleotide sequence ID" value="NZ_UHJL01000003.1"/>
</dbReference>
<dbReference type="InterPro" id="IPR037524">
    <property type="entry name" value="PA14/GLEYA"/>
</dbReference>
<dbReference type="Proteomes" id="UP000255423">
    <property type="component" value="Unassembled WGS sequence"/>
</dbReference>
<dbReference type="InterPro" id="IPR011658">
    <property type="entry name" value="PA14_dom"/>
</dbReference>
<dbReference type="InterPro" id="IPR011874">
    <property type="entry name" value="Fibro_Slime"/>
</dbReference>
<evidence type="ECO:0000256" key="3">
    <source>
        <dbReference type="ARBA" id="ARBA00023180"/>
    </source>
</evidence>
<gene>
    <name evidence="6" type="ORF">SAMN05661053_2056</name>
</gene>
<evidence type="ECO:0000256" key="1">
    <source>
        <dbReference type="ARBA" id="ARBA00008709"/>
    </source>
</evidence>
<proteinExistence type="inferred from homology"/>
<dbReference type="GO" id="GO:0005576">
    <property type="term" value="C:extracellular region"/>
    <property type="evidence" value="ECO:0007669"/>
    <property type="project" value="TreeGrafter"/>
</dbReference>
<keyword evidence="3" id="KW-0325">Glycoprotein</keyword>
<dbReference type="Pfam" id="PF07691">
    <property type="entry name" value="PA14"/>
    <property type="match status" value="1"/>
</dbReference>
<reference evidence="6 7" key="1">
    <citation type="submission" date="2017-08" db="EMBL/GenBank/DDBJ databases">
        <authorList>
            <person name="de Groot N.N."/>
        </authorList>
    </citation>
    <scope>NUCLEOTIDE SEQUENCE [LARGE SCALE GENOMIC DNA]</scope>
    <source>
        <strain evidence="6 7">HM2</strain>
    </source>
</reference>
<feature type="domain" description="PA14" evidence="5">
    <location>
        <begin position="613"/>
        <end position="772"/>
    </location>
</feature>
<evidence type="ECO:0000259" key="5">
    <source>
        <dbReference type="PROSITE" id="PS51820"/>
    </source>
</evidence>
<dbReference type="PANTHER" id="PTHR31137">
    <property type="entry name" value="PROTEIN PSIB-RELATED-RELATED"/>
    <property type="match status" value="1"/>
</dbReference>